<dbReference type="GO" id="GO:0045259">
    <property type="term" value="C:proton-transporting ATP synthase complex"/>
    <property type="evidence" value="ECO:0007669"/>
    <property type="project" value="UniProtKB-KW"/>
</dbReference>
<keyword evidence="11 13" id="KW-0472">Membrane</keyword>
<gene>
    <name evidence="14" type="primary">ATP8</name>
</gene>
<keyword evidence="8 13" id="KW-1133">Transmembrane helix</keyword>
<evidence type="ECO:0000256" key="10">
    <source>
        <dbReference type="ARBA" id="ARBA00023128"/>
    </source>
</evidence>
<keyword evidence="7 12" id="KW-0375">Hydrogen ion transport</keyword>
<sequence>MPQMMPINWMISLFLFISIFILFNILNYYIYNPSKTNLNFKLIKSINNYNWKW</sequence>
<evidence type="ECO:0000256" key="5">
    <source>
        <dbReference type="ARBA" id="ARBA00022547"/>
    </source>
</evidence>
<evidence type="ECO:0000313" key="14">
    <source>
        <dbReference type="EMBL" id="AJO68667.1"/>
    </source>
</evidence>
<evidence type="ECO:0000256" key="6">
    <source>
        <dbReference type="ARBA" id="ARBA00022692"/>
    </source>
</evidence>
<dbReference type="CTD" id="4509"/>
<evidence type="ECO:0000256" key="1">
    <source>
        <dbReference type="ARBA" id="ARBA00004304"/>
    </source>
</evidence>
<evidence type="ECO:0000256" key="4">
    <source>
        <dbReference type="ARBA" id="ARBA00022448"/>
    </source>
</evidence>
<dbReference type="GeneID" id="23764437"/>
<keyword evidence="10 12" id="KW-0496">Mitochondrion</keyword>
<keyword evidence="9 12" id="KW-0406">Ion transport</keyword>
<evidence type="ECO:0000256" key="13">
    <source>
        <dbReference type="SAM" id="Phobius"/>
    </source>
</evidence>
<evidence type="ECO:0000256" key="11">
    <source>
        <dbReference type="ARBA" id="ARBA00023136"/>
    </source>
</evidence>
<keyword evidence="5 12" id="KW-0138">CF(0)</keyword>
<dbReference type="InterPro" id="IPR001421">
    <property type="entry name" value="ATP8_metazoa"/>
</dbReference>
<evidence type="ECO:0000256" key="2">
    <source>
        <dbReference type="ARBA" id="ARBA00008892"/>
    </source>
</evidence>
<organism evidence="14">
    <name type="scientific">Promalactis suzukiella</name>
    <dbReference type="NCBI Taxonomy" id="1511820"/>
    <lineage>
        <taxon>Eukaryota</taxon>
        <taxon>Metazoa</taxon>
        <taxon>Ecdysozoa</taxon>
        <taxon>Arthropoda</taxon>
        <taxon>Hexapoda</taxon>
        <taxon>Insecta</taxon>
        <taxon>Pterygota</taxon>
        <taxon>Neoptera</taxon>
        <taxon>Endopterygota</taxon>
        <taxon>Lepidoptera</taxon>
        <taxon>Glossata</taxon>
        <taxon>Ditrysia</taxon>
        <taxon>Gelechioidea</taxon>
        <taxon>Oecophoridae</taxon>
        <taxon>Oecophorinae</taxon>
        <taxon>Promalactis</taxon>
    </lineage>
</organism>
<evidence type="ECO:0000256" key="9">
    <source>
        <dbReference type="ARBA" id="ARBA00023065"/>
    </source>
</evidence>
<proteinExistence type="inferred from homology"/>
<keyword evidence="6 12" id="KW-0812">Transmembrane</keyword>
<protein>
    <recommendedName>
        <fullName evidence="12">ATP synthase complex subunit 8</fullName>
    </recommendedName>
</protein>
<comment type="similarity">
    <text evidence="2 12">Belongs to the ATPase protein 8 family.</text>
</comment>
<dbReference type="EMBL" id="KM875542">
    <property type="protein sequence ID" value="AJO68667.1"/>
    <property type="molecule type" value="Genomic_DNA"/>
</dbReference>
<dbReference type="GO" id="GO:0031966">
    <property type="term" value="C:mitochondrial membrane"/>
    <property type="evidence" value="ECO:0007669"/>
    <property type="project" value="UniProtKB-SubCell"/>
</dbReference>
<comment type="subcellular location">
    <subcellularLocation>
        <location evidence="1 12">Mitochondrion membrane</location>
        <topology evidence="1 12">Single-pass membrane protein</topology>
    </subcellularLocation>
</comment>
<name>A0A0U1Z1X1_9NEOP</name>
<dbReference type="GO" id="GO:0015078">
    <property type="term" value="F:proton transmembrane transporter activity"/>
    <property type="evidence" value="ECO:0007669"/>
    <property type="project" value="InterPro"/>
</dbReference>
<dbReference type="Pfam" id="PF00895">
    <property type="entry name" value="ATP-synt_8"/>
    <property type="match status" value="1"/>
</dbReference>
<feature type="transmembrane region" description="Helical" evidence="13">
    <location>
        <begin position="7"/>
        <end position="31"/>
    </location>
</feature>
<reference evidence="14" key="1">
    <citation type="journal article" date="2014" name="Mitochondrial DNA">
        <title>Complete mitochondrial genome of an aquatic moth, Elophila interruptalis (Lepidoptera: Crambidae).</title>
        <authorList>
            <person name="Park J.S."/>
            <person name="Kim S.S."/>
            <person name="Kim K.Y."/>
            <person name="Kim I."/>
        </authorList>
    </citation>
    <scope>NUCLEOTIDE SEQUENCE</scope>
</reference>
<accession>A0A0U1Z1X1</accession>
<comment type="subunit">
    <text evidence="3">F-type ATPases have 2 components, CF(1) - the catalytic core - and CF(0) - the membrane proton channel.</text>
</comment>
<dbReference type="GO" id="GO:0015986">
    <property type="term" value="P:proton motive force-driven ATP synthesis"/>
    <property type="evidence" value="ECO:0007669"/>
    <property type="project" value="InterPro"/>
</dbReference>
<dbReference type="RefSeq" id="YP_009128272.1">
    <property type="nucleotide sequence ID" value="NC_026697.1"/>
</dbReference>
<dbReference type="AlphaFoldDB" id="A0A0U1Z1X1"/>
<evidence type="ECO:0000256" key="8">
    <source>
        <dbReference type="ARBA" id="ARBA00022989"/>
    </source>
</evidence>
<geneLocation type="mitochondrion" evidence="14"/>
<evidence type="ECO:0000256" key="12">
    <source>
        <dbReference type="RuleBase" id="RU003661"/>
    </source>
</evidence>
<evidence type="ECO:0000256" key="7">
    <source>
        <dbReference type="ARBA" id="ARBA00022781"/>
    </source>
</evidence>
<keyword evidence="4 12" id="KW-0813">Transport</keyword>
<evidence type="ECO:0000256" key="3">
    <source>
        <dbReference type="ARBA" id="ARBA00011291"/>
    </source>
</evidence>